<feature type="region of interest" description="Disordered" evidence="1">
    <location>
        <begin position="1"/>
        <end position="21"/>
    </location>
</feature>
<dbReference type="Proteomes" id="UP000178168">
    <property type="component" value="Unassembled WGS sequence"/>
</dbReference>
<evidence type="ECO:0000313" key="2">
    <source>
        <dbReference type="EMBL" id="OHA86354.1"/>
    </source>
</evidence>
<evidence type="ECO:0000256" key="1">
    <source>
        <dbReference type="SAM" id="MobiDB-lite"/>
    </source>
</evidence>
<proteinExistence type="predicted"/>
<evidence type="ECO:0000313" key="3">
    <source>
        <dbReference type="Proteomes" id="UP000178168"/>
    </source>
</evidence>
<protein>
    <submittedName>
        <fullName evidence="2">Uncharacterized protein</fullName>
    </submittedName>
</protein>
<dbReference type="AlphaFoldDB" id="A0A1G2SN29"/>
<reference evidence="2 3" key="1">
    <citation type="journal article" date="2016" name="Nat. Commun.">
        <title>Thousands of microbial genomes shed light on interconnected biogeochemical processes in an aquifer system.</title>
        <authorList>
            <person name="Anantharaman K."/>
            <person name="Brown C.T."/>
            <person name="Hug L.A."/>
            <person name="Sharon I."/>
            <person name="Castelle C.J."/>
            <person name="Probst A.J."/>
            <person name="Thomas B.C."/>
            <person name="Singh A."/>
            <person name="Wilkins M.J."/>
            <person name="Karaoz U."/>
            <person name="Brodie E.L."/>
            <person name="Williams K.H."/>
            <person name="Hubbard S.S."/>
            <person name="Banfield J.F."/>
        </authorList>
    </citation>
    <scope>NUCLEOTIDE SEQUENCE [LARGE SCALE GENOMIC DNA]</scope>
</reference>
<dbReference type="EMBL" id="MHUZ01000002">
    <property type="protein sequence ID" value="OHA86354.1"/>
    <property type="molecule type" value="Genomic_DNA"/>
</dbReference>
<dbReference type="STRING" id="1802730.A2591_02545"/>
<gene>
    <name evidence="2" type="ORF">A2591_02545</name>
</gene>
<organism evidence="2 3">
    <name type="scientific">Candidatus Yonathbacteria bacterium RIFOXYD1_FULL_52_36</name>
    <dbReference type="NCBI Taxonomy" id="1802730"/>
    <lineage>
        <taxon>Bacteria</taxon>
        <taxon>Candidatus Yonathiibacteriota</taxon>
    </lineage>
</organism>
<feature type="compositionally biased region" description="Basic and acidic residues" evidence="1">
    <location>
        <begin position="1"/>
        <end position="12"/>
    </location>
</feature>
<dbReference type="Pfam" id="PF13376">
    <property type="entry name" value="OmdA"/>
    <property type="match status" value="1"/>
</dbReference>
<sequence length="115" mass="12843">MEKTNRNKKELSPTKGISGGVVHTLPDDLRKALVSDPKALSAWESLTPLARNEWICWTTSVKKAETRKEHVERVVGELKEGIRRPCCWIGCIHRTDKAVSPSVQGILAGRAKTKR</sequence>
<comment type="caution">
    <text evidence="2">The sequence shown here is derived from an EMBL/GenBank/DDBJ whole genome shotgun (WGS) entry which is preliminary data.</text>
</comment>
<accession>A0A1G2SN29</accession>
<name>A0A1G2SN29_9BACT</name>